<reference evidence="3 4" key="1">
    <citation type="submission" date="2019-06" db="EMBL/GenBank/DDBJ databases">
        <title>Description of Kitasatospora acidophila sp. nov. isolated from pine grove soil, and reclassification of Streptomyces novaecaesareae to Kitasatospora novaeceasareae comb. nov.</title>
        <authorList>
            <person name="Kim M.J."/>
        </authorList>
    </citation>
    <scope>NUCLEOTIDE SEQUENCE [LARGE SCALE GENOMIC DNA]</scope>
    <source>
        <strain evidence="3 4">MMS16-CNU292</strain>
    </source>
</reference>
<accession>A0A540VWV8</accession>
<dbReference type="OrthoDB" id="764352at2"/>
<name>A0A540VWV8_9ACTN</name>
<organism evidence="3 4">
    <name type="scientific">Kitasatospora acidiphila</name>
    <dbReference type="NCBI Taxonomy" id="2567942"/>
    <lineage>
        <taxon>Bacteria</taxon>
        <taxon>Bacillati</taxon>
        <taxon>Actinomycetota</taxon>
        <taxon>Actinomycetes</taxon>
        <taxon>Kitasatosporales</taxon>
        <taxon>Streptomycetaceae</taxon>
        <taxon>Kitasatospora</taxon>
    </lineage>
</organism>
<evidence type="ECO:0000313" key="4">
    <source>
        <dbReference type="Proteomes" id="UP000319103"/>
    </source>
</evidence>
<dbReference type="FunFam" id="3.40.50.2000:FF:000072">
    <property type="entry name" value="Glycosyl transferase"/>
    <property type="match status" value="1"/>
</dbReference>
<dbReference type="PANTHER" id="PTHR21015:SF22">
    <property type="entry name" value="GLYCOSYLTRANSFERASE"/>
    <property type="match status" value="1"/>
</dbReference>
<feature type="domain" description="Erythromycin biosynthesis protein CIII-like C-terminal" evidence="2">
    <location>
        <begin position="311"/>
        <end position="420"/>
    </location>
</feature>
<dbReference type="InterPro" id="IPR010610">
    <property type="entry name" value="EryCIII-like_C"/>
</dbReference>
<dbReference type="AlphaFoldDB" id="A0A540VWV8"/>
<proteinExistence type="predicted"/>
<gene>
    <name evidence="3" type="ORF">E6W39_02095</name>
</gene>
<dbReference type="InterPro" id="IPR002213">
    <property type="entry name" value="UDP_glucos_trans"/>
</dbReference>
<evidence type="ECO:0000313" key="3">
    <source>
        <dbReference type="EMBL" id="TQF01246.1"/>
    </source>
</evidence>
<dbReference type="SUPFAM" id="SSF53756">
    <property type="entry name" value="UDP-Glycosyltransferase/glycogen phosphorylase"/>
    <property type="match status" value="1"/>
</dbReference>
<keyword evidence="1 3" id="KW-0808">Transferase</keyword>
<dbReference type="Proteomes" id="UP000319103">
    <property type="component" value="Unassembled WGS sequence"/>
</dbReference>
<protein>
    <submittedName>
        <fullName evidence="3">Glycosyltransferase</fullName>
    </submittedName>
</protein>
<sequence length="433" mass="45376">MSKIITAAMPAHGHTAPLLAITADLVARGHQVAFLGGARFAEAAEETGARFVALPAEADFDDRRINDCFPGRAALPPGPQRLAFDARHIFIDPVPAQYRALRALLAEFPATAVLGDCFFHGALALALAHPRGERPAVVSIGVAPPMLQSVDTAPFGLALPPQAGPEGRARQRELNAEAARRGEPLRRYAAEVFAGVGAELPPGPRGDAAVAVPDHYLQLTVPGFEYPRSDAPASLRYIGALPLQSRGEAELPGWWPDLTAARSVVVVTQGTLANDDPTALLVPAVRALADRPDLLVVAATVREDGPELLSEALGGLPGNVRAAGYLPFDQLLPHADVLISNGGYGGVHTALSFGVPLVVAGGSEDKPEVAARVAWRGVGVDLRTGRPSEPELRKAVDRVLADPAYRINAAELAAELAAHQPLRAIAELVDSLG</sequence>
<dbReference type="RefSeq" id="WP_141631980.1">
    <property type="nucleotide sequence ID" value="NZ_VIGB01000003.1"/>
</dbReference>
<dbReference type="GO" id="GO:0017000">
    <property type="term" value="P:antibiotic biosynthetic process"/>
    <property type="evidence" value="ECO:0007669"/>
    <property type="project" value="UniProtKB-ARBA"/>
</dbReference>
<dbReference type="EMBL" id="VIGB01000003">
    <property type="protein sequence ID" value="TQF01246.1"/>
    <property type="molecule type" value="Genomic_DNA"/>
</dbReference>
<dbReference type="CDD" id="cd03784">
    <property type="entry name" value="GT1_Gtf-like"/>
    <property type="match status" value="1"/>
</dbReference>
<dbReference type="Gene3D" id="3.40.50.2000">
    <property type="entry name" value="Glycogen Phosphorylase B"/>
    <property type="match status" value="2"/>
</dbReference>
<evidence type="ECO:0000256" key="1">
    <source>
        <dbReference type="ARBA" id="ARBA00022679"/>
    </source>
</evidence>
<dbReference type="PANTHER" id="PTHR21015">
    <property type="entry name" value="UDP-N-ACETYLGLUCOSAMINE--N-ACETYLMURAMYL-(PENTAPEPTIDE) PYROPHOSPHORYL-UNDECAPRENOL N-ACETYLGLUCOSAMINE TRANSFERASE 1"/>
    <property type="match status" value="1"/>
</dbReference>
<keyword evidence="4" id="KW-1185">Reference proteome</keyword>
<evidence type="ECO:0000259" key="2">
    <source>
        <dbReference type="Pfam" id="PF06722"/>
    </source>
</evidence>
<dbReference type="GO" id="GO:0008194">
    <property type="term" value="F:UDP-glycosyltransferase activity"/>
    <property type="evidence" value="ECO:0007669"/>
    <property type="project" value="InterPro"/>
</dbReference>
<dbReference type="Pfam" id="PF06722">
    <property type="entry name" value="EryCIII-like_C"/>
    <property type="match status" value="1"/>
</dbReference>
<comment type="caution">
    <text evidence="3">The sequence shown here is derived from an EMBL/GenBank/DDBJ whole genome shotgun (WGS) entry which is preliminary data.</text>
</comment>
<dbReference type="GO" id="GO:0016758">
    <property type="term" value="F:hexosyltransferase activity"/>
    <property type="evidence" value="ECO:0007669"/>
    <property type="project" value="UniProtKB-ARBA"/>
</dbReference>